<dbReference type="PANTHER" id="PTHR45733">
    <property type="entry name" value="FORMIN-J"/>
    <property type="match status" value="1"/>
</dbReference>
<dbReference type="InterPro" id="IPR051144">
    <property type="entry name" value="Formin_homology_domain"/>
</dbReference>
<reference evidence="3 4" key="1">
    <citation type="submission" date="2024-04" db="EMBL/GenBank/DDBJ databases">
        <title>The reference genome of an endangered Asteraceae, Deinandra increscens subsp. villosa, native to the Central Coast of California.</title>
        <authorList>
            <person name="Guilliams M."/>
            <person name="Hasenstab-Lehman K."/>
            <person name="Meyer R."/>
            <person name="Mcevoy S."/>
        </authorList>
    </citation>
    <scope>NUCLEOTIDE SEQUENCE [LARGE SCALE GENOMIC DNA]</scope>
    <source>
        <tissue evidence="3">Leaf</tissue>
    </source>
</reference>
<evidence type="ECO:0000259" key="2">
    <source>
        <dbReference type="PROSITE" id="PS51444"/>
    </source>
</evidence>
<dbReference type="AlphaFoldDB" id="A0AAP0D3X1"/>
<dbReference type="PANTHER" id="PTHR45733:SF10">
    <property type="entry name" value="FORMIN-LIKE PROTEIN 15A-RELATED"/>
    <property type="match status" value="1"/>
</dbReference>
<protein>
    <recommendedName>
        <fullName evidence="2">FH2 domain-containing protein</fullName>
    </recommendedName>
</protein>
<evidence type="ECO:0000256" key="1">
    <source>
        <dbReference type="ARBA" id="ARBA00006468"/>
    </source>
</evidence>
<dbReference type="Proteomes" id="UP001408789">
    <property type="component" value="Unassembled WGS sequence"/>
</dbReference>
<gene>
    <name evidence="3" type="ORF">SSX86_012267</name>
</gene>
<accession>A0AAP0D3X1</accession>
<dbReference type="Gene3D" id="1.20.58.2220">
    <property type="entry name" value="Formin, FH2 domain"/>
    <property type="match status" value="2"/>
</dbReference>
<dbReference type="InterPro" id="IPR042201">
    <property type="entry name" value="FH2_Formin_sf"/>
</dbReference>
<name>A0AAP0D3X1_9ASTR</name>
<proteinExistence type="inferred from homology"/>
<evidence type="ECO:0000313" key="3">
    <source>
        <dbReference type="EMBL" id="KAK9068156.1"/>
    </source>
</evidence>
<comment type="caution">
    <text evidence="3">The sequence shown here is derived from an EMBL/GenBank/DDBJ whole genome shotgun (WGS) entry which is preliminary data.</text>
</comment>
<feature type="domain" description="FH2" evidence="2">
    <location>
        <begin position="1"/>
        <end position="277"/>
    </location>
</feature>
<sequence length="277" mass="31729">MDSTSLETFSGITFQCLKTSHEERPTMARVVEELETALQFEFQKSLYKCIKVDLKRANDMEIMLKTVNMQLPDIMVAALSMDESILDGDQIENLIKLCPTKEDMELLKNYTGDKEMLGKYEQFYLELMKVPRVQSKLHIFLFKIQFNTQVLPHELSALLNSEVELVNLEAATKIQLKYLAEEMRAISEGMGMAGQELEASADEGPVSEVFHKTLQEFVNSAEPELRSLMSLYTLTGRNADALTTYFGKDPARQPFEQVTQILSDFLRLIRRHPREKA</sequence>
<dbReference type="EMBL" id="JBCNJP010000014">
    <property type="protein sequence ID" value="KAK9068156.1"/>
    <property type="molecule type" value="Genomic_DNA"/>
</dbReference>
<dbReference type="InterPro" id="IPR015425">
    <property type="entry name" value="FH2_Formin"/>
</dbReference>
<keyword evidence="4" id="KW-1185">Reference proteome</keyword>
<dbReference type="Pfam" id="PF02181">
    <property type="entry name" value="FH2"/>
    <property type="match status" value="2"/>
</dbReference>
<organism evidence="3 4">
    <name type="scientific">Deinandra increscens subsp. villosa</name>
    <dbReference type="NCBI Taxonomy" id="3103831"/>
    <lineage>
        <taxon>Eukaryota</taxon>
        <taxon>Viridiplantae</taxon>
        <taxon>Streptophyta</taxon>
        <taxon>Embryophyta</taxon>
        <taxon>Tracheophyta</taxon>
        <taxon>Spermatophyta</taxon>
        <taxon>Magnoliopsida</taxon>
        <taxon>eudicotyledons</taxon>
        <taxon>Gunneridae</taxon>
        <taxon>Pentapetalae</taxon>
        <taxon>asterids</taxon>
        <taxon>campanulids</taxon>
        <taxon>Asterales</taxon>
        <taxon>Asteraceae</taxon>
        <taxon>Asteroideae</taxon>
        <taxon>Heliantheae alliance</taxon>
        <taxon>Madieae</taxon>
        <taxon>Madiinae</taxon>
        <taxon>Deinandra</taxon>
    </lineage>
</organism>
<comment type="similarity">
    <text evidence="1">Belongs to the formin-like family. Class-II subfamily.</text>
</comment>
<evidence type="ECO:0000313" key="4">
    <source>
        <dbReference type="Proteomes" id="UP001408789"/>
    </source>
</evidence>
<dbReference type="PROSITE" id="PS51444">
    <property type="entry name" value="FH2"/>
    <property type="match status" value="1"/>
</dbReference>
<dbReference type="SUPFAM" id="SSF101447">
    <property type="entry name" value="Formin homology 2 domain (FH2 domain)"/>
    <property type="match status" value="1"/>
</dbReference>